<keyword evidence="2" id="KW-1185">Reference proteome</keyword>
<dbReference type="KEGG" id="tet:TTHERM_000796743"/>
<dbReference type="EMBL" id="GG662628">
    <property type="protein sequence ID" value="EWS73342.1"/>
    <property type="molecule type" value="Genomic_DNA"/>
</dbReference>
<proteinExistence type="predicted"/>
<evidence type="ECO:0000313" key="1">
    <source>
        <dbReference type="EMBL" id="EWS73342.1"/>
    </source>
</evidence>
<protein>
    <submittedName>
        <fullName evidence="1">Uncharacterized protein</fullName>
    </submittedName>
</protein>
<gene>
    <name evidence="1" type="ORF">TTHERM_000796743</name>
</gene>
<evidence type="ECO:0000313" key="2">
    <source>
        <dbReference type="Proteomes" id="UP000009168"/>
    </source>
</evidence>
<dbReference type="RefSeq" id="XP_012654114.1">
    <property type="nucleotide sequence ID" value="XM_012798660.1"/>
</dbReference>
<organism evidence="1 2">
    <name type="scientific">Tetrahymena thermophila (strain SB210)</name>
    <dbReference type="NCBI Taxonomy" id="312017"/>
    <lineage>
        <taxon>Eukaryota</taxon>
        <taxon>Sar</taxon>
        <taxon>Alveolata</taxon>
        <taxon>Ciliophora</taxon>
        <taxon>Intramacronucleata</taxon>
        <taxon>Oligohymenophorea</taxon>
        <taxon>Hymenostomatida</taxon>
        <taxon>Tetrahymenina</taxon>
        <taxon>Tetrahymenidae</taxon>
        <taxon>Tetrahymena</taxon>
    </lineage>
</organism>
<sequence>MHHIFQFYCHFLNIEEKINSQLDQYFNFKNIGKLQKVCIVSTLMNKEEIRRIKQRKYEIIRNEFTNNKSKSRNQKIIQINKEIKQNHKHKINKKKKNKSNKKLKRYLVLLFQIHYYIQNYHNPKQIKCFYLRLSFKFERLVQFAKQEPKPDVPQSPMLLLLFKYQRKNKELIVSQKDKMKKKYEEIIKIKAKFENKK</sequence>
<dbReference type="Proteomes" id="UP000009168">
    <property type="component" value="Unassembled WGS sequence"/>
</dbReference>
<dbReference type="AlphaFoldDB" id="W7X7L4"/>
<dbReference type="InParanoid" id="W7X7L4"/>
<accession>W7X7L4</accession>
<dbReference type="GeneID" id="24440718"/>
<name>W7X7L4_TETTS</name>
<reference evidence="2" key="1">
    <citation type="journal article" date="2006" name="PLoS Biol.">
        <title>Macronuclear genome sequence of the ciliate Tetrahymena thermophila, a model eukaryote.</title>
        <authorList>
            <person name="Eisen J.A."/>
            <person name="Coyne R.S."/>
            <person name="Wu M."/>
            <person name="Wu D."/>
            <person name="Thiagarajan M."/>
            <person name="Wortman J.R."/>
            <person name="Badger J.H."/>
            <person name="Ren Q."/>
            <person name="Amedeo P."/>
            <person name="Jones K.M."/>
            <person name="Tallon L.J."/>
            <person name="Delcher A.L."/>
            <person name="Salzberg S.L."/>
            <person name="Silva J.C."/>
            <person name="Haas B.J."/>
            <person name="Majoros W.H."/>
            <person name="Farzad M."/>
            <person name="Carlton J.M."/>
            <person name="Smith R.K. Jr."/>
            <person name="Garg J."/>
            <person name="Pearlman R.E."/>
            <person name="Karrer K.M."/>
            <person name="Sun L."/>
            <person name="Manning G."/>
            <person name="Elde N.C."/>
            <person name="Turkewitz A.P."/>
            <person name="Asai D.J."/>
            <person name="Wilkes D.E."/>
            <person name="Wang Y."/>
            <person name="Cai H."/>
            <person name="Collins K."/>
            <person name="Stewart B.A."/>
            <person name="Lee S.R."/>
            <person name="Wilamowska K."/>
            <person name="Weinberg Z."/>
            <person name="Ruzzo W.L."/>
            <person name="Wloga D."/>
            <person name="Gaertig J."/>
            <person name="Frankel J."/>
            <person name="Tsao C.-C."/>
            <person name="Gorovsky M.A."/>
            <person name="Keeling P.J."/>
            <person name="Waller R.F."/>
            <person name="Patron N.J."/>
            <person name="Cherry J.M."/>
            <person name="Stover N.A."/>
            <person name="Krieger C.J."/>
            <person name="del Toro C."/>
            <person name="Ryder H.F."/>
            <person name="Williamson S.C."/>
            <person name="Barbeau R.A."/>
            <person name="Hamilton E.P."/>
            <person name="Orias E."/>
        </authorList>
    </citation>
    <scope>NUCLEOTIDE SEQUENCE [LARGE SCALE GENOMIC DNA]</scope>
    <source>
        <strain evidence="2">SB210</strain>
    </source>
</reference>